<dbReference type="InterPro" id="IPR015422">
    <property type="entry name" value="PyrdxlP-dep_Trfase_small"/>
</dbReference>
<gene>
    <name evidence="5" type="ORF">ACFP4F_10970</name>
</gene>
<comment type="cofactor">
    <cofactor evidence="1 4">
        <name>pyridoxal 5'-phosphate</name>
        <dbReference type="ChEBI" id="CHEBI:597326"/>
    </cofactor>
</comment>
<dbReference type="RefSeq" id="WP_031053380.1">
    <property type="nucleotide sequence ID" value="NZ_JBHSPX010000004.1"/>
</dbReference>
<sequence>MSTATHIPGTPRPDKHDPSTLAFATQSVHVGNTIDEGTGAVRTPLVMANSYLLPEDPSTMDWSSAEGLVYTRNSGANQVCLQTKLAALEGGEDAVAFATGVAALHSVFFTHLKSGDHVVVSNVTYDAVYRLFAELLPEKYGIEATLVDISDLDAVRRAVRPNTKLVHAEAIANPTTTVADIAALADIAHDAGALLSVDSTWTPPPFYRPLRDGADLVVHSLTKYINGHGDAMGGVVIGARDLVDPIRHEAMVEVGGVISPFNAWMIMRGSVTLPLRLRQHFASAEKIAALLEADPRIAYVAYPGLPSHPQHETARRQFAGAGYGAMMAFAVDGDSDAQNRFVSNLRVITSAVSLGHDESLIVHVGGSGRGGMENYPEDFRKYGHLRLSVGLEDTDDLLADIRAALDATFPS</sequence>
<protein>
    <submittedName>
        <fullName evidence="5">Trans-sulfuration enzyme family protein</fullName>
    </submittedName>
</protein>
<evidence type="ECO:0000256" key="3">
    <source>
        <dbReference type="ARBA" id="ARBA00022898"/>
    </source>
</evidence>
<evidence type="ECO:0000256" key="2">
    <source>
        <dbReference type="ARBA" id="ARBA00009077"/>
    </source>
</evidence>
<dbReference type="Gene3D" id="3.40.640.10">
    <property type="entry name" value="Type I PLP-dependent aspartate aminotransferase-like (Major domain)"/>
    <property type="match status" value="1"/>
</dbReference>
<dbReference type="Proteomes" id="UP001596139">
    <property type="component" value="Unassembled WGS sequence"/>
</dbReference>
<dbReference type="InterPro" id="IPR000277">
    <property type="entry name" value="Cys/Met-Metab_PyrdxlP-dep_enz"/>
</dbReference>
<dbReference type="InterPro" id="IPR054542">
    <property type="entry name" value="Cys_met_metab_PP"/>
</dbReference>
<dbReference type="PROSITE" id="PS00868">
    <property type="entry name" value="CYS_MET_METAB_PP"/>
    <property type="match status" value="1"/>
</dbReference>
<reference evidence="6" key="1">
    <citation type="journal article" date="2019" name="Int. J. Syst. Evol. Microbiol.">
        <title>The Global Catalogue of Microorganisms (GCM) 10K type strain sequencing project: providing services to taxonomists for standard genome sequencing and annotation.</title>
        <authorList>
            <consortium name="The Broad Institute Genomics Platform"/>
            <consortium name="The Broad Institute Genome Sequencing Center for Infectious Disease"/>
            <person name="Wu L."/>
            <person name="Ma J."/>
        </authorList>
    </citation>
    <scope>NUCLEOTIDE SEQUENCE [LARGE SCALE GENOMIC DNA]</scope>
    <source>
        <strain evidence="6">CGMCC 1.15180</strain>
    </source>
</reference>
<evidence type="ECO:0000256" key="1">
    <source>
        <dbReference type="ARBA" id="ARBA00001933"/>
    </source>
</evidence>
<accession>A0ABW1MJE3</accession>
<name>A0ABW1MJE3_9ACTN</name>
<keyword evidence="3 4" id="KW-0663">Pyridoxal phosphate</keyword>
<organism evidence="5 6">
    <name type="scientific">Streptomyces ochraceiscleroticus</name>
    <dbReference type="NCBI Taxonomy" id="47761"/>
    <lineage>
        <taxon>Bacteria</taxon>
        <taxon>Bacillati</taxon>
        <taxon>Actinomycetota</taxon>
        <taxon>Actinomycetes</taxon>
        <taxon>Kitasatosporales</taxon>
        <taxon>Streptomycetaceae</taxon>
        <taxon>Streptomyces</taxon>
    </lineage>
</organism>
<evidence type="ECO:0000313" key="5">
    <source>
        <dbReference type="EMBL" id="MFC6063072.1"/>
    </source>
</evidence>
<evidence type="ECO:0000256" key="4">
    <source>
        <dbReference type="RuleBase" id="RU362118"/>
    </source>
</evidence>
<comment type="similarity">
    <text evidence="2 4">Belongs to the trans-sulfuration enzymes family.</text>
</comment>
<dbReference type="InterPro" id="IPR015424">
    <property type="entry name" value="PyrdxlP-dep_Trfase"/>
</dbReference>
<dbReference type="PANTHER" id="PTHR11808">
    <property type="entry name" value="TRANS-SULFURATION ENZYME FAMILY MEMBER"/>
    <property type="match status" value="1"/>
</dbReference>
<keyword evidence="6" id="KW-1185">Reference proteome</keyword>
<dbReference type="InterPro" id="IPR015421">
    <property type="entry name" value="PyrdxlP-dep_Trfase_major"/>
</dbReference>
<dbReference type="EMBL" id="JBHSPX010000004">
    <property type="protein sequence ID" value="MFC6063072.1"/>
    <property type="molecule type" value="Genomic_DNA"/>
</dbReference>
<dbReference type="Gene3D" id="3.90.1150.10">
    <property type="entry name" value="Aspartate Aminotransferase, domain 1"/>
    <property type="match status" value="1"/>
</dbReference>
<comment type="caution">
    <text evidence="5">The sequence shown here is derived from an EMBL/GenBank/DDBJ whole genome shotgun (WGS) entry which is preliminary data.</text>
</comment>
<evidence type="ECO:0000313" key="6">
    <source>
        <dbReference type="Proteomes" id="UP001596139"/>
    </source>
</evidence>
<proteinExistence type="inferred from homology"/>
<dbReference type="Pfam" id="PF01053">
    <property type="entry name" value="Cys_Met_Meta_PP"/>
    <property type="match status" value="1"/>
</dbReference>
<dbReference type="PIRSF" id="PIRSF001434">
    <property type="entry name" value="CGS"/>
    <property type="match status" value="1"/>
</dbReference>
<dbReference type="PANTHER" id="PTHR11808:SF80">
    <property type="entry name" value="CYSTATHIONINE GAMMA-LYASE"/>
    <property type="match status" value="1"/>
</dbReference>
<dbReference type="SUPFAM" id="SSF53383">
    <property type="entry name" value="PLP-dependent transferases"/>
    <property type="match status" value="1"/>
</dbReference>